<evidence type="ECO:0000313" key="7">
    <source>
        <dbReference type="Proteomes" id="UP000018144"/>
    </source>
</evidence>
<dbReference type="PANTHER" id="PTHR10039">
    <property type="entry name" value="AMELOGENIN"/>
    <property type="match status" value="1"/>
</dbReference>
<gene>
    <name evidence="6" type="ORF">PCON_11600</name>
</gene>
<dbReference type="AlphaFoldDB" id="U4L5D6"/>
<dbReference type="OrthoDB" id="195446at2759"/>
<dbReference type="Pfam" id="PF22939">
    <property type="entry name" value="WHD_GPIID"/>
    <property type="match status" value="1"/>
</dbReference>
<dbReference type="Pfam" id="PF12796">
    <property type="entry name" value="Ank_2"/>
    <property type="match status" value="2"/>
</dbReference>
<keyword evidence="2" id="KW-0040">ANK repeat</keyword>
<dbReference type="Pfam" id="PF13606">
    <property type="entry name" value="Ank_3"/>
    <property type="match status" value="1"/>
</dbReference>
<dbReference type="PROSITE" id="PS50088">
    <property type="entry name" value="ANK_REPEAT"/>
    <property type="match status" value="4"/>
</dbReference>
<name>U4L5D6_PYROM</name>
<reference evidence="6 7" key="1">
    <citation type="journal article" date="2013" name="PLoS Genet.">
        <title>The genome and development-dependent transcriptomes of Pyronema confluens: a window into fungal evolution.</title>
        <authorList>
            <person name="Traeger S."/>
            <person name="Altegoer F."/>
            <person name="Freitag M."/>
            <person name="Gabaldon T."/>
            <person name="Kempken F."/>
            <person name="Kumar A."/>
            <person name="Marcet-Houben M."/>
            <person name="Poggeler S."/>
            <person name="Stajich J.E."/>
            <person name="Nowrousian M."/>
        </authorList>
    </citation>
    <scope>NUCLEOTIDE SEQUENCE [LARGE SCALE GENOMIC DNA]</scope>
    <source>
        <strain evidence="7">CBS 100304</strain>
        <tissue evidence="6">Vegetative mycelium</tissue>
    </source>
</reference>
<dbReference type="EMBL" id="HF935669">
    <property type="protein sequence ID" value="CCX12006.1"/>
    <property type="molecule type" value="Genomic_DNA"/>
</dbReference>
<feature type="compositionally biased region" description="Polar residues" evidence="3">
    <location>
        <begin position="992"/>
        <end position="1007"/>
    </location>
</feature>
<protein>
    <submittedName>
        <fullName evidence="6">Similar to Ankyrin-1 acc. no. Q02357</fullName>
    </submittedName>
</protein>
<organism evidence="6 7">
    <name type="scientific">Pyronema omphalodes (strain CBS 100304)</name>
    <name type="common">Pyronema confluens</name>
    <dbReference type="NCBI Taxonomy" id="1076935"/>
    <lineage>
        <taxon>Eukaryota</taxon>
        <taxon>Fungi</taxon>
        <taxon>Dikarya</taxon>
        <taxon>Ascomycota</taxon>
        <taxon>Pezizomycotina</taxon>
        <taxon>Pezizomycetes</taxon>
        <taxon>Pezizales</taxon>
        <taxon>Pyronemataceae</taxon>
        <taxon>Pyronema</taxon>
    </lineage>
</organism>
<dbReference type="STRING" id="1076935.U4L5D6"/>
<feature type="repeat" description="ANK" evidence="2">
    <location>
        <begin position="961"/>
        <end position="984"/>
    </location>
</feature>
<feature type="region of interest" description="Disordered" evidence="3">
    <location>
        <begin position="992"/>
        <end position="1032"/>
    </location>
</feature>
<dbReference type="Gene3D" id="1.25.40.20">
    <property type="entry name" value="Ankyrin repeat-containing domain"/>
    <property type="match status" value="3"/>
</dbReference>
<dbReference type="PROSITE" id="PS50297">
    <property type="entry name" value="ANK_REP_REGION"/>
    <property type="match status" value="3"/>
</dbReference>
<dbReference type="InterPro" id="IPR036770">
    <property type="entry name" value="Ankyrin_rpt-contain_sf"/>
</dbReference>
<dbReference type="SUPFAM" id="SSF48403">
    <property type="entry name" value="Ankyrin repeat"/>
    <property type="match status" value="2"/>
</dbReference>
<keyword evidence="1" id="KW-0677">Repeat</keyword>
<dbReference type="OMA" id="NILMWLS"/>
<evidence type="ECO:0000256" key="2">
    <source>
        <dbReference type="PROSITE-ProRule" id="PRU00023"/>
    </source>
</evidence>
<dbReference type="Pfam" id="PF00023">
    <property type="entry name" value="Ank"/>
    <property type="match status" value="1"/>
</dbReference>
<dbReference type="SMART" id="SM00248">
    <property type="entry name" value="ANK"/>
    <property type="match status" value="8"/>
</dbReference>
<evidence type="ECO:0000259" key="5">
    <source>
        <dbReference type="Pfam" id="PF24883"/>
    </source>
</evidence>
<sequence>MSDPLSIAASVAGFLSLAFELTRILSGFISCAKSAPKDARDLLTEVTALCSALNQLTVLLGKEADNQGHFNQESVLSAIVQLCGDEIGDLRKKLNKQQGGKRLIESLKWPFKVDECQQTVDKLHRLVQTIQFSLEVANYNLLSDSSSTVLARIEEEKNKISAVLSVVLEVSQSTAEMNDMLRGMESLMQEKFQGDDLKEILQWLSPLDPQQRHSDIATKRLPGTGEWFLQQDQFRSWCDDDITESSGTASSVVIDYLSKRARQESGVCVSCLYFDYRDDAQRHLSPVNIVGALLKQLLATFSVVPSHVVDALKDIRKENPTLDPQSALKLLQIAVEGFDRIYICIDALDECKDEYQVEFLQSVNSVLNSSIRVFITARPIVKVKIEKYLIDSSVSLVTMDLEANASDVRMFIADKIEKDLEDMKMSDSFKEEIMDTIVSSAGGMFLLPALQIQTVLDETTVKKRRKALKTMPKELHEAYGGIIERIGRQPKGKVHQAMEVLKWAFLSERPLSTIELRHALSVTPGDTNLDIENLPTESSLLNCCLGLVTVVIEDEVPTIRLVHKSLQEYLEANQQAFFRNGHREITVTCLTYMSFASTVDFQGLTFLEILDQLEFLEYASLWWTYHVKEQDLDQKAEDLAIKVLERGFDLPGYREEDFESGIWEYFITKPAAGSDNWRYSAMHAATQFDSEKPSQLLMKNRICLGDLNCGNSFGYTPLSTAVRMCRPEAVRILLQNSDTDVNVSNEFGSTPLHLAAEIDGSEDEKLQITRLLLERPDIDINSNYKHGNTPLHIAAGSQYSEILRLLLETPEINVNIQNEKGYTPLHTAIENFSVPSFALILLRRPDINLGLQNLEGSTPLHLACFFEHDHAVEMIMRQPNLNIINTKDNLGRTPLHIASHKGGSYSTRILLEQADIDVNSKDLEGRTALHVACKEGGEEHNKIVRMLLERPEIDVNIRDTSGETPFHVAMWNGNDEIAELLFKRAELDITSNDLSEQKSPSSPNTVADHSRTEETVDSGTKCENGGTDLKNTEDVVLGDETELNEVEADIGKRDDLVKTDLEEEDDEDVWEDAMEC</sequence>
<evidence type="ECO:0000259" key="4">
    <source>
        <dbReference type="Pfam" id="PF22939"/>
    </source>
</evidence>
<accession>U4L5D6</accession>
<dbReference type="InterPro" id="IPR002110">
    <property type="entry name" value="Ankyrin_rpt"/>
</dbReference>
<feature type="domain" description="GPI inositol-deacylase winged helix" evidence="4">
    <location>
        <begin position="491"/>
        <end position="573"/>
    </location>
</feature>
<evidence type="ECO:0000256" key="1">
    <source>
        <dbReference type="ARBA" id="ARBA00022737"/>
    </source>
</evidence>
<feature type="repeat" description="ANK" evidence="2">
    <location>
        <begin position="890"/>
        <end position="923"/>
    </location>
</feature>
<evidence type="ECO:0000313" key="6">
    <source>
        <dbReference type="EMBL" id="CCX12006.1"/>
    </source>
</evidence>
<dbReference type="Proteomes" id="UP000018144">
    <property type="component" value="Unassembled WGS sequence"/>
</dbReference>
<dbReference type="PANTHER" id="PTHR10039:SF15">
    <property type="entry name" value="NACHT DOMAIN-CONTAINING PROTEIN"/>
    <property type="match status" value="1"/>
</dbReference>
<proteinExistence type="predicted"/>
<dbReference type="InterPro" id="IPR054471">
    <property type="entry name" value="GPIID_WHD"/>
</dbReference>
<keyword evidence="7" id="KW-1185">Reference proteome</keyword>
<feature type="repeat" description="ANK" evidence="2">
    <location>
        <begin position="924"/>
        <end position="950"/>
    </location>
</feature>
<dbReference type="eggNOG" id="KOG4177">
    <property type="taxonomic scope" value="Eukaryota"/>
</dbReference>
<evidence type="ECO:0000256" key="3">
    <source>
        <dbReference type="SAM" id="MobiDB-lite"/>
    </source>
</evidence>
<dbReference type="InterPro" id="IPR056884">
    <property type="entry name" value="NPHP3-like_N"/>
</dbReference>
<feature type="domain" description="Nephrocystin 3-like N-terminal" evidence="5">
    <location>
        <begin position="223"/>
        <end position="378"/>
    </location>
</feature>
<dbReference type="Pfam" id="PF24883">
    <property type="entry name" value="NPHP3_N"/>
    <property type="match status" value="1"/>
</dbReference>
<feature type="repeat" description="ANK" evidence="2">
    <location>
        <begin position="786"/>
        <end position="808"/>
    </location>
</feature>